<dbReference type="AlphaFoldDB" id="A0A667WRV4"/>
<dbReference type="SUPFAM" id="SSF57850">
    <property type="entry name" value="RING/U-box"/>
    <property type="match status" value="1"/>
</dbReference>
<dbReference type="PROSITE" id="PS50089">
    <property type="entry name" value="ZF_RING_2"/>
    <property type="match status" value="1"/>
</dbReference>
<feature type="coiled-coil region" evidence="5">
    <location>
        <begin position="236"/>
        <end position="263"/>
    </location>
</feature>
<reference evidence="8" key="2">
    <citation type="submission" date="2025-08" db="UniProtKB">
        <authorList>
            <consortium name="Ensembl"/>
        </authorList>
    </citation>
    <scope>IDENTIFICATION</scope>
</reference>
<name>A0A667WRV4_9TELE</name>
<dbReference type="PANTHER" id="PTHR45931:SF15">
    <property type="entry name" value="SI:CH211-59O9.10"/>
    <property type="match status" value="1"/>
</dbReference>
<dbReference type="GO" id="GO:0016567">
    <property type="term" value="P:protein ubiquitination"/>
    <property type="evidence" value="ECO:0007669"/>
    <property type="project" value="TreeGrafter"/>
</dbReference>
<dbReference type="Pfam" id="PF13639">
    <property type="entry name" value="zf-RING_2"/>
    <property type="match status" value="1"/>
</dbReference>
<dbReference type="GO" id="GO:0005634">
    <property type="term" value="C:nucleus"/>
    <property type="evidence" value="ECO:0007669"/>
    <property type="project" value="TreeGrafter"/>
</dbReference>
<dbReference type="InParanoid" id="A0A667WRV4"/>
<proteinExistence type="predicted"/>
<dbReference type="Ensembl" id="ENSMMDT00005004507.1">
    <property type="protein sequence ID" value="ENSMMDP00005004393.1"/>
    <property type="gene ID" value="ENSMMDG00005002388.1"/>
</dbReference>
<dbReference type="GO" id="GO:0006511">
    <property type="term" value="P:ubiquitin-dependent protein catabolic process"/>
    <property type="evidence" value="ECO:0007669"/>
    <property type="project" value="TreeGrafter"/>
</dbReference>
<dbReference type="InterPro" id="IPR001841">
    <property type="entry name" value="Znf_RING"/>
</dbReference>
<dbReference type="GO" id="GO:0045893">
    <property type="term" value="P:positive regulation of DNA-templated transcription"/>
    <property type="evidence" value="ECO:0007669"/>
    <property type="project" value="TreeGrafter"/>
</dbReference>
<dbReference type="CDD" id="cd16472">
    <property type="entry name" value="RING-H2_RNF38-like"/>
    <property type="match status" value="1"/>
</dbReference>
<evidence type="ECO:0000313" key="8">
    <source>
        <dbReference type="Ensembl" id="ENSMMDP00005004393.1"/>
    </source>
</evidence>
<dbReference type="Proteomes" id="UP000472263">
    <property type="component" value="Chromosome 6"/>
</dbReference>
<feature type="domain" description="RING-type" evidence="7">
    <location>
        <begin position="372"/>
        <end position="413"/>
    </location>
</feature>
<evidence type="ECO:0000256" key="2">
    <source>
        <dbReference type="ARBA" id="ARBA00022771"/>
    </source>
</evidence>
<feature type="region of interest" description="Disordered" evidence="6">
    <location>
        <begin position="1"/>
        <end position="21"/>
    </location>
</feature>
<feature type="compositionally biased region" description="Low complexity" evidence="6">
    <location>
        <begin position="177"/>
        <end position="188"/>
    </location>
</feature>
<keyword evidence="3" id="KW-0862">Zinc</keyword>
<evidence type="ECO:0000256" key="4">
    <source>
        <dbReference type="PROSITE-ProRule" id="PRU00175"/>
    </source>
</evidence>
<dbReference type="PANTHER" id="PTHR45931">
    <property type="entry name" value="SI:CH211-59O9.10"/>
    <property type="match status" value="1"/>
</dbReference>
<organism evidence="8 9">
    <name type="scientific">Myripristis murdjan</name>
    <name type="common">pinecone soldierfish</name>
    <dbReference type="NCBI Taxonomy" id="586833"/>
    <lineage>
        <taxon>Eukaryota</taxon>
        <taxon>Metazoa</taxon>
        <taxon>Chordata</taxon>
        <taxon>Craniata</taxon>
        <taxon>Vertebrata</taxon>
        <taxon>Euteleostomi</taxon>
        <taxon>Actinopterygii</taxon>
        <taxon>Neopterygii</taxon>
        <taxon>Teleostei</taxon>
        <taxon>Neoteleostei</taxon>
        <taxon>Acanthomorphata</taxon>
        <taxon>Holocentriformes</taxon>
        <taxon>Holocentridae</taxon>
        <taxon>Myripristis</taxon>
    </lineage>
</organism>
<evidence type="ECO:0000256" key="1">
    <source>
        <dbReference type="ARBA" id="ARBA00022723"/>
    </source>
</evidence>
<keyword evidence="9" id="KW-1185">Reference proteome</keyword>
<feature type="region of interest" description="Disordered" evidence="6">
    <location>
        <begin position="159"/>
        <end position="190"/>
    </location>
</feature>
<evidence type="ECO:0000256" key="3">
    <source>
        <dbReference type="ARBA" id="ARBA00022833"/>
    </source>
</evidence>
<keyword evidence="1" id="KW-0479">Metal-binding</keyword>
<evidence type="ECO:0000313" key="9">
    <source>
        <dbReference type="Proteomes" id="UP000472263"/>
    </source>
</evidence>
<keyword evidence="2 4" id="KW-0863">Zinc-finger</keyword>
<evidence type="ECO:0000259" key="7">
    <source>
        <dbReference type="PROSITE" id="PS50089"/>
    </source>
</evidence>
<dbReference type="InterPro" id="IPR013083">
    <property type="entry name" value="Znf_RING/FYVE/PHD"/>
</dbReference>
<dbReference type="GO" id="GO:0008270">
    <property type="term" value="F:zinc ion binding"/>
    <property type="evidence" value="ECO:0007669"/>
    <property type="project" value="UniProtKB-KW"/>
</dbReference>
<feature type="compositionally biased region" description="Low complexity" evidence="6">
    <location>
        <begin position="128"/>
        <end position="139"/>
    </location>
</feature>
<evidence type="ECO:0000256" key="5">
    <source>
        <dbReference type="SAM" id="Coils"/>
    </source>
</evidence>
<evidence type="ECO:0000256" key="6">
    <source>
        <dbReference type="SAM" id="MobiDB-lite"/>
    </source>
</evidence>
<dbReference type="FunFam" id="3.30.40.10:FF:000922">
    <property type="entry name" value="RING finger protein 38"/>
    <property type="match status" value="1"/>
</dbReference>
<protein>
    <submittedName>
        <fullName evidence="8">E3 ubiquitin-protein ligase RNF6-like</fullName>
    </submittedName>
</protein>
<dbReference type="Gene3D" id="3.30.40.10">
    <property type="entry name" value="Zinc/RING finger domain, C3HC4 (zinc finger)"/>
    <property type="match status" value="1"/>
</dbReference>
<sequence>MDETVADSSFASQPDSPGSLNQACLLSSSDFLCHDLSPVIVPETPSPQLGKRRRQGRIIEENFRSVAVLSPPVKPEQSLSPEPTFQHISKRRRLARGRERQNDSFVPASSLTVFSLDDCHEAPQPTPSSSSSFSSSSSSHLTAAPVSAEEEVVFTVAGSSVETGPASHGGRTKQRSKASAAMASRSMSHQPSTNSLFFLTTEEREWLNTEQALTSADPPQIIISDDEEAFVRSVQMEEDEALARRLQEEFEQEEAESSRQRHHHQHHHLHHYQNYYRYNSYTEPSWMPDWLPSPLVGLEDVIGGRRRRGRSRRANALPDLTINLQGNDYEALLEFEERQGAVVTKKTLSRREIQRFPTKTYQSAHSAGKTQCQICFCDYMDGEKLRMLPCFHDYHVQCIDRWLQENSTCPICRANMADSSSLEDHHNL</sequence>
<keyword evidence="5" id="KW-0175">Coiled coil</keyword>
<dbReference type="InterPro" id="IPR051834">
    <property type="entry name" value="RING_finger_E3_ligase"/>
</dbReference>
<accession>A0A667WRV4</accession>
<dbReference type="GO" id="GO:0061630">
    <property type="term" value="F:ubiquitin protein ligase activity"/>
    <property type="evidence" value="ECO:0007669"/>
    <property type="project" value="TreeGrafter"/>
</dbReference>
<reference evidence="8" key="1">
    <citation type="submission" date="2019-06" db="EMBL/GenBank/DDBJ databases">
        <authorList>
            <consortium name="Wellcome Sanger Institute Data Sharing"/>
        </authorList>
    </citation>
    <scope>NUCLEOTIDE SEQUENCE [LARGE SCALE GENOMIC DNA]</scope>
</reference>
<dbReference type="SMART" id="SM00184">
    <property type="entry name" value="RING"/>
    <property type="match status" value="1"/>
</dbReference>
<gene>
    <name evidence="8" type="primary">si:ch211-59o9.10</name>
</gene>
<dbReference type="GeneTree" id="ENSGT00940000158553"/>
<feature type="region of interest" description="Disordered" evidence="6">
    <location>
        <begin position="118"/>
        <end position="144"/>
    </location>
</feature>
<dbReference type="OrthoDB" id="8062037at2759"/>
<reference evidence="8" key="3">
    <citation type="submission" date="2025-09" db="UniProtKB">
        <authorList>
            <consortium name="Ensembl"/>
        </authorList>
    </citation>
    <scope>IDENTIFICATION</scope>
</reference>